<reference evidence="1" key="1">
    <citation type="journal article" date="2023" name="GigaByte">
        <title>Genome assembly of the bearded iris, Iris pallida Lam.</title>
        <authorList>
            <person name="Bruccoleri R.E."/>
            <person name="Oakeley E.J."/>
            <person name="Faust A.M.E."/>
            <person name="Altorfer M."/>
            <person name="Dessus-Babus S."/>
            <person name="Burckhardt D."/>
            <person name="Oertli M."/>
            <person name="Naumann U."/>
            <person name="Petersen F."/>
            <person name="Wong J."/>
        </authorList>
    </citation>
    <scope>NUCLEOTIDE SEQUENCE</scope>
    <source>
        <strain evidence="1">GSM-AAB239-AS_SAM_17_03QT</strain>
    </source>
</reference>
<reference evidence="1" key="2">
    <citation type="submission" date="2023-04" db="EMBL/GenBank/DDBJ databases">
        <authorList>
            <person name="Bruccoleri R.E."/>
            <person name="Oakeley E.J."/>
            <person name="Faust A.-M."/>
            <person name="Dessus-Babus S."/>
            <person name="Altorfer M."/>
            <person name="Burckhardt D."/>
            <person name="Oertli M."/>
            <person name="Naumann U."/>
            <person name="Petersen F."/>
            <person name="Wong J."/>
        </authorList>
    </citation>
    <scope>NUCLEOTIDE SEQUENCE</scope>
    <source>
        <strain evidence="1">GSM-AAB239-AS_SAM_17_03QT</strain>
        <tissue evidence="1">Leaf</tissue>
    </source>
</reference>
<dbReference type="EMBL" id="JANAVB010040814">
    <property type="protein sequence ID" value="KAJ6797728.1"/>
    <property type="molecule type" value="Genomic_DNA"/>
</dbReference>
<gene>
    <name evidence="1" type="ORF">M6B38_217040</name>
</gene>
<protein>
    <submittedName>
        <fullName evidence="1">Guanine nucleotide exchange factor SPIKE 1 isoform X2</fullName>
    </submittedName>
</protein>
<keyword evidence="2" id="KW-1185">Reference proteome</keyword>
<sequence>MEETVVMLFYSFLDVTTFCYCQISRSAIIVYETVVVQVDFY</sequence>
<evidence type="ECO:0000313" key="2">
    <source>
        <dbReference type="Proteomes" id="UP001140949"/>
    </source>
</evidence>
<name>A0AAX6E0Z0_IRIPA</name>
<organism evidence="1 2">
    <name type="scientific">Iris pallida</name>
    <name type="common">Sweet iris</name>
    <dbReference type="NCBI Taxonomy" id="29817"/>
    <lineage>
        <taxon>Eukaryota</taxon>
        <taxon>Viridiplantae</taxon>
        <taxon>Streptophyta</taxon>
        <taxon>Embryophyta</taxon>
        <taxon>Tracheophyta</taxon>
        <taxon>Spermatophyta</taxon>
        <taxon>Magnoliopsida</taxon>
        <taxon>Liliopsida</taxon>
        <taxon>Asparagales</taxon>
        <taxon>Iridaceae</taxon>
        <taxon>Iridoideae</taxon>
        <taxon>Irideae</taxon>
        <taxon>Iris</taxon>
    </lineage>
</organism>
<accession>A0AAX6E0Z0</accession>
<proteinExistence type="predicted"/>
<comment type="caution">
    <text evidence="1">The sequence shown here is derived from an EMBL/GenBank/DDBJ whole genome shotgun (WGS) entry which is preliminary data.</text>
</comment>
<evidence type="ECO:0000313" key="1">
    <source>
        <dbReference type="EMBL" id="KAJ6797728.1"/>
    </source>
</evidence>
<dbReference type="Proteomes" id="UP001140949">
    <property type="component" value="Unassembled WGS sequence"/>
</dbReference>
<dbReference type="AlphaFoldDB" id="A0AAX6E0Z0"/>